<dbReference type="SUPFAM" id="SSF52540">
    <property type="entry name" value="P-loop containing nucleoside triphosphate hydrolases"/>
    <property type="match status" value="1"/>
</dbReference>
<dbReference type="FunFam" id="3.40.50.300:FF:001871">
    <property type="entry name" value="ATP-binding cassette, putative"/>
    <property type="match status" value="1"/>
</dbReference>
<evidence type="ECO:0000256" key="2">
    <source>
        <dbReference type="ARBA" id="ARBA00022741"/>
    </source>
</evidence>
<name>A0A640KGI4_LEITA</name>
<dbReference type="Proteomes" id="UP000419144">
    <property type="component" value="Unassembled WGS sequence"/>
</dbReference>
<feature type="region of interest" description="Disordered" evidence="4">
    <location>
        <begin position="323"/>
        <end position="345"/>
    </location>
</feature>
<gene>
    <name evidence="6" type="ORF">LtaPh_1100400</name>
</gene>
<dbReference type="Pfam" id="PF00005">
    <property type="entry name" value="ABC_tran"/>
    <property type="match status" value="1"/>
</dbReference>
<dbReference type="Gene3D" id="3.40.50.300">
    <property type="entry name" value="P-loop containing nucleotide triphosphate hydrolases"/>
    <property type="match status" value="1"/>
</dbReference>
<dbReference type="InterPro" id="IPR003439">
    <property type="entry name" value="ABC_transporter-like_ATP-bd"/>
</dbReference>
<dbReference type="CDD" id="cd03255">
    <property type="entry name" value="ABC_MJ0796_LolCDE_FtsE"/>
    <property type="match status" value="1"/>
</dbReference>
<keyword evidence="3" id="KW-0067">ATP-binding</keyword>
<feature type="compositionally biased region" description="Polar residues" evidence="4">
    <location>
        <begin position="334"/>
        <end position="345"/>
    </location>
</feature>
<dbReference type="InterPro" id="IPR003593">
    <property type="entry name" value="AAA+_ATPase"/>
</dbReference>
<proteinExistence type="predicted"/>
<protein>
    <submittedName>
        <fullName evidence="6">Abc transporter</fullName>
    </submittedName>
</protein>
<dbReference type="PANTHER" id="PTHR24220">
    <property type="entry name" value="IMPORT ATP-BINDING PROTEIN"/>
    <property type="match status" value="1"/>
</dbReference>
<dbReference type="GO" id="GO:0005886">
    <property type="term" value="C:plasma membrane"/>
    <property type="evidence" value="ECO:0007669"/>
    <property type="project" value="TreeGrafter"/>
</dbReference>
<evidence type="ECO:0000256" key="1">
    <source>
        <dbReference type="ARBA" id="ARBA00022448"/>
    </source>
</evidence>
<dbReference type="InterPro" id="IPR015854">
    <property type="entry name" value="ABC_transpr_LolD-like"/>
</dbReference>
<sequence length="378" mass="41991">MLKPATDTRADESTGELEHTFSYPLKWQRRLLPSLPFFAVLTNLVLPSMDSICYYFECVTVFTTGPISFCLYSNPKKMDSIISCDNVQKTYLLGVQGVPALRGVDLDINPGELLVVYGTSGGGKSTLLNVLGTIDTPTKGNMFLFGKRVTDQTPDSELASLRCNQIGFVFQSFNLISTMDALGNVSLPMMIKGSLSASDIKKRATALLEEVGLGHRLRHFPSMLSGGEQQRVTIARALANEPEILFLDEPTGDLDTKNTLIIMNILLRLNRERGLTMVMVTHDVYMKQYAHRVIYMRDGKVSTTEAVPDSVRKRAWNELQESLRKANAGREGQKTPTSEQRIPQDYATFSAQGPLKLDDDPEMQQVVDLLFGPQQGQV</sequence>
<keyword evidence="1" id="KW-0813">Transport</keyword>
<dbReference type="SMART" id="SM00382">
    <property type="entry name" value="AAA"/>
    <property type="match status" value="1"/>
</dbReference>
<evidence type="ECO:0000259" key="5">
    <source>
        <dbReference type="PROSITE" id="PS50893"/>
    </source>
</evidence>
<dbReference type="EMBL" id="BLBS01000013">
    <property type="protein sequence ID" value="GET86609.1"/>
    <property type="molecule type" value="Genomic_DNA"/>
</dbReference>
<dbReference type="InterPro" id="IPR017871">
    <property type="entry name" value="ABC_transporter-like_CS"/>
</dbReference>
<organism evidence="6 7">
    <name type="scientific">Leishmania tarentolae</name>
    <name type="common">Sauroleishmania tarentolae</name>
    <dbReference type="NCBI Taxonomy" id="5689"/>
    <lineage>
        <taxon>Eukaryota</taxon>
        <taxon>Discoba</taxon>
        <taxon>Euglenozoa</taxon>
        <taxon>Kinetoplastea</taxon>
        <taxon>Metakinetoplastina</taxon>
        <taxon>Trypanosomatida</taxon>
        <taxon>Trypanosomatidae</taxon>
        <taxon>Leishmaniinae</taxon>
        <taxon>Leishmania</taxon>
        <taxon>lizard Leishmania</taxon>
    </lineage>
</organism>
<evidence type="ECO:0000256" key="4">
    <source>
        <dbReference type="SAM" id="MobiDB-lite"/>
    </source>
</evidence>
<evidence type="ECO:0000256" key="3">
    <source>
        <dbReference type="ARBA" id="ARBA00022840"/>
    </source>
</evidence>
<evidence type="ECO:0000313" key="6">
    <source>
        <dbReference type="EMBL" id="GET86609.1"/>
    </source>
</evidence>
<evidence type="ECO:0000313" key="7">
    <source>
        <dbReference type="Proteomes" id="UP000419144"/>
    </source>
</evidence>
<keyword evidence="2" id="KW-0547">Nucleotide-binding</keyword>
<dbReference type="GO" id="GO:0022857">
    <property type="term" value="F:transmembrane transporter activity"/>
    <property type="evidence" value="ECO:0007669"/>
    <property type="project" value="TreeGrafter"/>
</dbReference>
<dbReference type="GO" id="GO:0016887">
    <property type="term" value="F:ATP hydrolysis activity"/>
    <property type="evidence" value="ECO:0007669"/>
    <property type="project" value="InterPro"/>
</dbReference>
<feature type="domain" description="ABC transporter" evidence="5">
    <location>
        <begin position="82"/>
        <end position="323"/>
    </location>
</feature>
<dbReference type="PROSITE" id="PS00211">
    <property type="entry name" value="ABC_TRANSPORTER_1"/>
    <property type="match status" value="1"/>
</dbReference>
<dbReference type="InterPro" id="IPR017911">
    <property type="entry name" value="MacB-like_ATP-bd"/>
</dbReference>
<comment type="caution">
    <text evidence="6">The sequence shown here is derived from an EMBL/GenBank/DDBJ whole genome shotgun (WGS) entry which is preliminary data.</text>
</comment>
<dbReference type="PROSITE" id="PS50893">
    <property type="entry name" value="ABC_TRANSPORTER_2"/>
    <property type="match status" value="1"/>
</dbReference>
<dbReference type="AlphaFoldDB" id="A0A640KGI4"/>
<dbReference type="InterPro" id="IPR027417">
    <property type="entry name" value="P-loop_NTPase"/>
</dbReference>
<accession>A0A640KGI4</accession>
<reference evidence="6" key="1">
    <citation type="submission" date="2019-11" db="EMBL/GenBank/DDBJ databases">
        <title>Leishmania tarentolae CDS.</title>
        <authorList>
            <person name="Goto Y."/>
            <person name="Yamagishi J."/>
        </authorList>
    </citation>
    <scope>NUCLEOTIDE SEQUENCE [LARGE SCALE GENOMIC DNA]</scope>
    <source>
        <strain evidence="6">Parrot Tar II</strain>
    </source>
</reference>
<dbReference type="PANTHER" id="PTHR24220:SF688">
    <property type="entry name" value="ABC TRANSPORTER H FAMILY MEMBER 2"/>
    <property type="match status" value="1"/>
</dbReference>
<dbReference type="OrthoDB" id="6500128at2759"/>
<dbReference type="GO" id="GO:0005524">
    <property type="term" value="F:ATP binding"/>
    <property type="evidence" value="ECO:0007669"/>
    <property type="project" value="UniProtKB-KW"/>
</dbReference>
<keyword evidence="7" id="KW-1185">Reference proteome</keyword>
<dbReference type="VEuPathDB" id="TriTrypDB:LtaPh_1100400"/>